<dbReference type="SMART" id="SM00034">
    <property type="entry name" value="CLECT"/>
    <property type="match status" value="1"/>
</dbReference>
<dbReference type="Gene3D" id="3.10.100.10">
    <property type="entry name" value="Mannose-Binding Protein A, subunit A"/>
    <property type="match status" value="1"/>
</dbReference>
<dbReference type="PROSITE" id="PS50041">
    <property type="entry name" value="C_TYPE_LECTIN_2"/>
    <property type="match status" value="1"/>
</dbReference>
<dbReference type="InterPro" id="IPR016187">
    <property type="entry name" value="CTDL_fold"/>
</dbReference>
<evidence type="ECO:0000256" key="1">
    <source>
        <dbReference type="SAM" id="SignalP"/>
    </source>
</evidence>
<dbReference type="SUPFAM" id="SSF56436">
    <property type="entry name" value="C-type lectin-like"/>
    <property type="match status" value="1"/>
</dbReference>
<organism evidence="3 4">
    <name type="scientific">Biomphalaria glabrata</name>
    <name type="common">Bloodfluke planorb</name>
    <name type="synonym">Freshwater snail</name>
    <dbReference type="NCBI Taxonomy" id="6526"/>
    <lineage>
        <taxon>Eukaryota</taxon>
        <taxon>Metazoa</taxon>
        <taxon>Spiralia</taxon>
        <taxon>Lophotrochozoa</taxon>
        <taxon>Mollusca</taxon>
        <taxon>Gastropoda</taxon>
        <taxon>Heterobranchia</taxon>
        <taxon>Euthyneura</taxon>
        <taxon>Panpulmonata</taxon>
        <taxon>Hygrophila</taxon>
        <taxon>Lymnaeoidea</taxon>
        <taxon>Planorbidae</taxon>
        <taxon>Biomphalaria</taxon>
    </lineage>
</organism>
<dbReference type="AlphaFoldDB" id="A0A2C9L197"/>
<name>A0A2C9L197_BIOGL</name>
<dbReference type="Pfam" id="PF00059">
    <property type="entry name" value="Lectin_C"/>
    <property type="match status" value="1"/>
</dbReference>
<dbReference type="Proteomes" id="UP000076420">
    <property type="component" value="Unassembled WGS sequence"/>
</dbReference>
<gene>
    <name evidence="3" type="primary">106070445</name>
</gene>
<dbReference type="InterPro" id="IPR016186">
    <property type="entry name" value="C-type_lectin-like/link_sf"/>
</dbReference>
<keyword evidence="1" id="KW-0732">Signal</keyword>
<dbReference type="EnsemblMetazoa" id="BGLB025911-RA">
    <property type="protein sequence ID" value="BGLB025911-PA"/>
    <property type="gene ID" value="BGLB025911"/>
</dbReference>
<dbReference type="VEuPathDB" id="VectorBase:BGLB025911"/>
<dbReference type="CDD" id="cd00037">
    <property type="entry name" value="CLECT"/>
    <property type="match status" value="1"/>
</dbReference>
<dbReference type="InterPro" id="IPR001304">
    <property type="entry name" value="C-type_lectin-like"/>
</dbReference>
<protein>
    <recommendedName>
        <fullName evidence="2">C-type lectin domain-containing protein</fullName>
    </recommendedName>
</protein>
<reference evidence="3" key="1">
    <citation type="submission" date="2020-05" db="UniProtKB">
        <authorList>
            <consortium name="EnsemblMetazoa"/>
        </authorList>
    </citation>
    <scope>IDENTIFICATION</scope>
    <source>
        <strain evidence="3">BB02</strain>
    </source>
</reference>
<sequence>MAMVKLLLRLAVLHPVSLFTSALEATKFDKCMHNPGFLFYVYESEVKCLQERIADSIYNVARSYCQDRNSQLATFKTDDERKVGGHLKSDHRWMFWIGLESENGKYVWIDDRKPVDIDLAFFDDDGTRDQTSNCGAFIAGLNVTVVMPCNLQLPCLCEMK</sequence>
<dbReference type="KEGG" id="bgt:106070445"/>
<feature type="signal peptide" evidence="1">
    <location>
        <begin position="1"/>
        <end position="18"/>
    </location>
</feature>
<dbReference type="OrthoDB" id="10272665at2759"/>
<accession>A0A2C9L197</accession>
<evidence type="ECO:0000313" key="4">
    <source>
        <dbReference type="Proteomes" id="UP000076420"/>
    </source>
</evidence>
<proteinExistence type="predicted"/>
<evidence type="ECO:0000259" key="2">
    <source>
        <dbReference type="PROSITE" id="PS50041"/>
    </source>
</evidence>
<feature type="chain" id="PRO_5012677377" description="C-type lectin domain-containing protein" evidence="1">
    <location>
        <begin position="19"/>
        <end position="160"/>
    </location>
</feature>
<evidence type="ECO:0000313" key="3">
    <source>
        <dbReference type="EnsemblMetazoa" id="BGLB025911-PA"/>
    </source>
</evidence>
<dbReference type="VEuPathDB" id="VectorBase:BGLAX_035332"/>
<feature type="domain" description="C-type lectin" evidence="2">
    <location>
        <begin position="58"/>
        <end position="158"/>
    </location>
</feature>